<protein>
    <submittedName>
        <fullName evidence="1">Uncharacterized protein</fullName>
    </submittedName>
</protein>
<sequence length="53" mass="6127">LQERLFLPLRVIQGRGHFQGLGPASAEFIIVFHSKYSEQSVRNFYIPSKYTLS</sequence>
<proteinExistence type="predicted"/>
<dbReference type="Proteomes" id="UP001233999">
    <property type="component" value="Unassembled WGS sequence"/>
</dbReference>
<reference evidence="1" key="1">
    <citation type="journal article" date="2023" name="IScience">
        <title>Live-bearing cockroach genome reveals convergent evolutionary mechanisms linked to viviparity in insects and beyond.</title>
        <authorList>
            <person name="Fouks B."/>
            <person name="Harrison M.C."/>
            <person name="Mikhailova A.A."/>
            <person name="Marchal E."/>
            <person name="English S."/>
            <person name="Carruthers M."/>
            <person name="Jennings E.C."/>
            <person name="Chiamaka E.L."/>
            <person name="Frigard R.A."/>
            <person name="Pippel M."/>
            <person name="Attardo G.M."/>
            <person name="Benoit J.B."/>
            <person name="Bornberg-Bauer E."/>
            <person name="Tobe S.S."/>
        </authorList>
    </citation>
    <scope>NUCLEOTIDE SEQUENCE</scope>
    <source>
        <strain evidence="1">Stay&amp;Tobe</strain>
    </source>
</reference>
<feature type="non-terminal residue" evidence="1">
    <location>
        <position position="53"/>
    </location>
</feature>
<gene>
    <name evidence="1" type="ORF">L9F63_014007</name>
</gene>
<comment type="caution">
    <text evidence="1">The sequence shown here is derived from an EMBL/GenBank/DDBJ whole genome shotgun (WGS) entry which is preliminary data.</text>
</comment>
<evidence type="ECO:0000313" key="1">
    <source>
        <dbReference type="EMBL" id="KAJ9594673.1"/>
    </source>
</evidence>
<evidence type="ECO:0000313" key="2">
    <source>
        <dbReference type="Proteomes" id="UP001233999"/>
    </source>
</evidence>
<dbReference type="AlphaFoldDB" id="A0AAD8ELH8"/>
<feature type="non-terminal residue" evidence="1">
    <location>
        <position position="1"/>
    </location>
</feature>
<reference evidence="1" key="2">
    <citation type="submission" date="2023-05" db="EMBL/GenBank/DDBJ databases">
        <authorList>
            <person name="Fouks B."/>
        </authorList>
    </citation>
    <scope>NUCLEOTIDE SEQUENCE</scope>
    <source>
        <strain evidence="1">Stay&amp;Tobe</strain>
        <tissue evidence="1">Testes</tissue>
    </source>
</reference>
<dbReference type="EMBL" id="JASPKZ010002725">
    <property type="protein sequence ID" value="KAJ9594673.1"/>
    <property type="molecule type" value="Genomic_DNA"/>
</dbReference>
<name>A0AAD8ELH8_DIPPU</name>
<keyword evidence="2" id="KW-1185">Reference proteome</keyword>
<accession>A0AAD8ELH8</accession>
<organism evidence="1 2">
    <name type="scientific">Diploptera punctata</name>
    <name type="common">Pacific beetle cockroach</name>
    <dbReference type="NCBI Taxonomy" id="6984"/>
    <lineage>
        <taxon>Eukaryota</taxon>
        <taxon>Metazoa</taxon>
        <taxon>Ecdysozoa</taxon>
        <taxon>Arthropoda</taxon>
        <taxon>Hexapoda</taxon>
        <taxon>Insecta</taxon>
        <taxon>Pterygota</taxon>
        <taxon>Neoptera</taxon>
        <taxon>Polyneoptera</taxon>
        <taxon>Dictyoptera</taxon>
        <taxon>Blattodea</taxon>
        <taxon>Blaberoidea</taxon>
        <taxon>Blaberidae</taxon>
        <taxon>Diplopterinae</taxon>
        <taxon>Diploptera</taxon>
    </lineage>
</organism>